<keyword evidence="2" id="KW-1185">Reference proteome</keyword>
<dbReference type="InterPro" id="IPR015943">
    <property type="entry name" value="WD40/YVTN_repeat-like_dom_sf"/>
</dbReference>
<dbReference type="InterPro" id="IPR031815">
    <property type="entry name" value="DUF5074"/>
</dbReference>
<dbReference type="STRING" id="1150368.SAMN02927921_00163"/>
<accession>A0A1K1LQ20</accession>
<dbReference type="PROSITE" id="PS51257">
    <property type="entry name" value="PROKAR_LIPOPROTEIN"/>
    <property type="match status" value="1"/>
</dbReference>
<evidence type="ECO:0000313" key="2">
    <source>
        <dbReference type="Proteomes" id="UP000182248"/>
    </source>
</evidence>
<dbReference type="RefSeq" id="WP_072315401.1">
    <property type="nucleotide sequence ID" value="NZ_FPJE01000001.1"/>
</dbReference>
<sequence>MKKYLRFLRFYVIFLFGTGWLFLAGCRNDDMTDFTEDDEVPEVPVDPEDPEDPVAELKVEGFFLLNEGNMFQNKASLDYFDDATGTYSRNIFSRANPDAVGGLGDVGNDIGIYGSKLYVVVNASNKVEVLDVETGKRLKQIDVDNCRYITFYEGKAYLSTYLGSIGDPNAPNGIVAEIDTTSLNITRTVEVGRQPEELAAYEGKIYVANSGGYSPPDYETTISVIDIASFTETKRIEVAKNLHRLKIDEEGDIYVSSRGDYYDIPSRLFVVDTGKDEVKDTLDIAVSDLAIHEGIAYTYSMEFSYVTGANTISYNKIDTRTKNILEGSFITDNTVEKIKTPYGLAIRPDNGEILLTDAGDYVTPGVLYCFYPDGTLKWSVKTGDIPAHFAFKTNQ</sequence>
<protein>
    <recommendedName>
        <fullName evidence="3">DNA-binding beta-propeller fold protein YncE</fullName>
    </recommendedName>
</protein>
<dbReference type="InterPro" id="IPR011048">
    <property type="entry name" value="Haem_d1_sf"/>
</dbReference>
<proteinExistence type="predicted"/>
<dbReference type="InterPro" id="IPR051200">
    <property type="entry name" value="Host-pathogen_enzymatic-act"/>
</dbReference>
<dbReference type="SUPFAM" id="SSF51004">
    <property type="entry name" value="C-terminal (heme d1) domain of cytochrome cd1-nitrite reductase"/>
    <property type="match status" value="1"/>
</dbReference>
<dbReference type="PANTHER" id="PTHR47197">
    <property type="entry name" value="PROTEIN NIRF"/>
    <property type="match status" value="1"/>
</dbReference>
<evidence type="ECO:0000313" key="1">
    <source>
        <dbReference type="EMBL" id="SFW12978.1"/>
    </source>
</evidence>
<gene>
    <name evidence="1" type="ORF">SAMN02927921_00163</name>
</gene>
<organism evidence="1 2">
    <name type="scientific">Sinomicrobium oceani</name>
    <dbReference type="NCBI Taxonomy" id="1150368"/>
    <lineage>
        <taxon>Bacteria</taxon>
        <taxon>Pseudomonadati</taxon>
        <taxon>Bacteroidota</taxon>
        <taxon>Flavobacteriia</taxon>
        <taxon>Flavobacteriales</taxon>
        <taxon>Flavobacteriaceae</taxon>
        <taxon>Sinomicrobium</taxon>
    </lineage>
</organism>
<dbReference type="Pfam" id="PF16819">
    <property type="entry name" value="DUF5074"/>
    <property type="match status" value="1"/>
</dbReference>
<dbReference type="Proteomes" id="UP000182248">
    <property type="component" value="Unassembled WGS sequence"/>
</dbReference>
<name>A0A1K1LQ20_9FLAO</name>
<dbReference type="Gene3D" id="2.130.10.10">
    <property type="entry name" value="YVTN repeat-like/Quinoprotein amine dehydrogenase"/>
    <property type="match status" value="1"/>
</dbReference>
<dbReference type="PANTHER" id="PTHR47197:SF3">
    <property type="entry name" value="DIHYDRO-HEME D1 DEHYDROGENASE"/>
    <property type="match status" value="1"/>
</dbReference>
<reference evidence="1 2" key="1">
    <citation type="submission" date="2016-11" db="EMBL/GenBank/DDBJ databases">
        <authorList>
            <person name="Jaros S."/>
            <person name="Januszkiewicz K."/>
            <person name="Wedrychowicz H."/>
        </authorList>
    </citation>
    <scope>NUCLEOTIDE SEQUENCE [LARGE SCALE GENOMIC DNA]</scope>
    <source>
        <strain evidence="1 2">CGMCC 1.12145</strain>
    </source>
</reference>
<dbReference type="AlphaFoldDB" id="A0A1K1LQ20"/>
<evidence type="ECO:0008006" key="3">
    <source>
        <dbReference type="Google" id="ProtNLM"/>
    </source>
</evidence>
<dbReference type="EMBL" id="FPJE01000001">
    <property type="protein sequence ID" value="SFW12978.1"/>
    <property type="molecule type" value="Genomic_DNA"/>
</dbReference>